<dbReference type="SFLD" id="SFLDG01135">
    <property type="entry name" value="C1.5.6:_HAD__Beta-PGM__Phospha"/>
    <property type="match status" value="1"/>
</dbReference>
<accession>A0ABU1D379</accession>
<comment type="caution">
    <text evidence="5">The sequence shown here is derived from an EMBL/GenBank/DDBJ whole genome shotgun (WGS) entry which is preliminary data.</text>
</comment>
<sequence length="222" mass="24475">MNKLVLFDFDGTLADTAPDLGAAANVLRTRRGLPELPLDIYRNYASHGARGLLKASLDLTPEHPEYETARDEFLTEYEQGMTERTTLFPGIRELLTELQHSGYAWGIVTNKAEYLAMPLVVHLGLYRHCAITVGGDTTPHPKPHPAPLLYAAERTGFAPQDAIYIGDDQRDIIAGRAAGMATVVAAYGYCGEDTALSSWEANAIAERPDHLFNLIQHWARGR</sequence>
<keyword evidence="1" id="KW-0479">Metal-binding</keyword>
<dbReference type="SFLD" id="SFLDS00003">
    <property type="entry name" value="Haloacid_Dehalogenase"/>
    <property type="match status" value="1"/>
</dbReference>
<name>A0ABU1D379_9BURK</name>
<evidence type="ECO:0000313" key="6">
    <source>
        <dbReference type="Proteomes" id="UP001232156"/>
    </source>
</evidence>
<dbReference type="InterPro" id="IPR023214">
    <property type="entry name" value="HAD_sf"/>
</dbReference>
<keyword evidence="6" id="KW-1185">Reference proteome</keyword>
<dbReference type="InterPro" id="IPR036412">
    <property type="entry name" value="HAD-like_sf"/>
</dbReference>
<dbReference type="PANTHER" id="PTHR43434">
    <property type="entry name" value="PHOSPHOGLYCOLATE PHOSPHATASE"/>
    <property type="match status" value="1"/>
</dbReference>
<reference evidence="5 6" key="1">
    <citation type="submission" date="2023-08" db="EMBL/GenBank/DDBJ databases">
        <title>Alcaligenaceae gen. nov., a novel taxon isolated from the sludge of Yixing Pesticide Factory.</title>
        <authorList>
            <person name="Ruan L."/>
        </authorList>
    </citation>
    <scope>NUCLEOTIDE SEQUENCE [LARGE SCALE GENOMIC DNA]</scope>
    <source>
        <strain evidence="5 6">LG-2</strain>
    </source>
</reference>
<evidence type="ECO:0000256" key="1">
    <source>
        <dbReference type="ARBA" id="ARBA00022723"/>
    </source>
</evidence>
<evidence type="ECO:0000256" key="3">
    <source>
        <dbReference type="ARBA" id="ARBA00022842"/>
    </source>
</evidence>
<dbReference type="RefSeq" id="WP_165279510.1">
    <property type="nucleotide sequence ID" value="NZ_JAUZQE010000004.1"/>
</dbReference>
<keyword evidence="4" id="KW-0119">Carbohydrate metabolism</keyword>
<proteinExistence type="predicted"/>
<dbReference type="Pfam" id="PF13419">
    <property type="entry name" value="HAD_2"/>
    <property type="match status" value="1"/>
</dbReference>
<dbReference type="InterPro" id="IPR050155">
    <property type="entry name" value="HAD-like_hydrolase_sf"/>
</dbReference>
<dbReference type="SFLD" id="SFLDG01129">
    <property type="entry name" value="C1.5:_HAD__Beta-PGM__Phosphata"/>
    <property type="match status" value="1"/>
</dbReference>
<gene>
    <name evidence="5" type="ORF">Q8947_02460</name>
</gene>
<dbReference type="Gene3D" id="1.10.150.240">
    <property type="entry name" value="Putative phosphatase, domain 2"/>
    <property type="match status" value="1"/>
</dbReference>
<dbReference type="GO" id="GO:0016787">
    <property type="term" value="F:hydrolase activity"/>
    <property type="evidence" value="ECO:0007669"/>
    <property type="project" value="UniProtKB-KW"/>
</dbReference>
<dbReference type="PANTHER" id="PTHR43434:SF23">
    <property type="entry name" value="PHOSPHOGLYCOLATE PHOSPHATASE"/>
    <property type="match status" value="1"/>
</dbReference>
<dbReference type="NCBIfam" id="TIGR01509">
    <property type="entry name" value="HAD-SF-IA-v3"/>
    <property type="match status" value="1"/>
</dbReference>
<dbReference type="NCBIfam" id="TIGR01549">
    <property type="entry name" value="HAD-SF-IA-v1"/>
    <property type="match status" value="1"/>
</dbReference>
<dbReference type="InterPro" id="IPR006439">
    <property type="entry name" value="HAD-SF_hydro_IA"/>
</dbReference>
<evidence type="ECO:0000256" key="2">
    <source>
        <dbReference type="ARBA" id="ARBA00022801"/>
    </source>
</evidence>
<dbReference type="SUPFAM" id="SSF56784">
    <property type="entry name" value="HAD-like"/>
    <property type="match status" value="1"/>
</dbReference>
<protein>
    <submittedName>
        <fullName evidence="5">HAD-IA family hydrolase</fullName>
    </submittedName>
</protein>
<organism evidence="5 6">
    <name type="scientific">Yanghanlia caeni</name>
    <dbReference type="NCBI Taxonomy" id="3064283"/>
    <lineage>
        <taxon>Bacteria</taxon>
        <taxon>Pseudomonadati</taxon>
        <taxon>Pseudomonadota</taxon>
        <taxon>Betaproteobacteria</taxon>
        <taxon>Burkholderiales</taxon>
        <taxon>Alcaligenaceae</taxon>
        <taxon>Yanghanlia</taxon>
    </lineage>
</organism>
<dbReference type="Gene3D" id="3.40.50.1000">
    <property type="entry name" value="HAD superfamily/HAD-like"/>
    <property type="match status" value="1"/>
</dbReference>
<evidence type="ECO:0000313" key="5">
    <source>
        <dbReference type="EMBL" id="MDR4124845.1"/>
    </source>
</evidence>
<dbReference type="Proteomes" id="UP001232156">
    <property type="component" value="Unassembled WGS sequence"/>
</dbReference>
<dbReference type="EMBL" id="JAUZQE010000004">
    <property type="protein sequence ID" value="MDR4124845.1"/>
    <property type="molecule type" value="Genomic_DNA"/>
</dbReference>
<evidence type="ECO:0000256" key="4">
    <source>
        <dbReference type="ARBA" id="ARBA00023277"/>
    </source>
</evidence>
<dbReference type="InterPro" id="IPR023198">
    <property type="entry name" value="PGP-like_dom2"/>
</dbReference>
<dbReference type="InterPro" id="IPR041492">
    <property type="entry name" value="HAD_2"/>
</dbReference>
<keyword evidence="2 5" id="KW-0378">Hydrolase</keyword>
<keyword evidence="3" id="KW-0460">Magnesium</keyword>